<reference evidence="2" key="1">
    <citation type="submission" date="2017-02" db="EMBL/GenBank/DDBJ databases">
        <authorList>
            <person name="Varghese N."/>
            <person name="Submissions S."/>
        </authorList>
    </citation>
    <scope>NUCLEOTIDE SEQUENCE [LARGE SCALE GENOMIC DNA]</scope>
    <source>
        <strain evidence="2">ATCC BAA-1030</strain>
    </source>
</reference>
<name>A0A1T4PVK3_9ENTE</name>
<dbReference type="STRING" id="263852.SAMN02745116_01939"/>
<evidence type="ECO:0000313" key="2">
    <source>
        <dbReference type="Proteomes" id="UP000190328"/>
    </source>
</evidence>
<gene>
    <name evidence="1" type="ORF">SAMN02745116_01939</name>
</gene>
<dbReference type="EMBL" id="FUXI01000023">
    <property type="protein sequence ID" value="SJZ95479.1"/>
    <property type="molecule type" value="Genomic_DNA"/>
</dbReference>
<sequence length="263" mass="29732">MKMMKKILLITAGLLFLVGCSSTKKESKPEKKETAKIEQVVSKKAENYTSYLDKIDRSKVKTSDIELDLMIDIKNPKALEEENTNVFIARVISVDKAELRPNSLGNTFPYSVGKLEILKNLEGDAEGVVEFARLGGILEEKERAKNDFPEAIEKANYLREQSGKGPVETSNELVEVKANGDIYLSAGEVYLFYANWDSEWKKYTLNGFEYGALKLEDDKQPIEEVKTAENEIGKTWEVKNEGTGQQEDLGEYLEKIDVEVKEK</sequence>
<proteinExistence type="predicted"/>
<dbReference type="AlphaFoldDB" id="A0A1T4PVK3"/>
<evidence type="ECO:0008006" key="3">
    <source>
        <dbReference type="Google" id="ProtNLM"/>
    </source>
</evidence>
<protein>
    <recommendedName>
        <fullName evidence="3">Lipoprotein</fullName>
    </recommendedName>
</protein>
<accession>A0A1T4PVK3</accession>
<evidence type="ECO:0000313" key="1">
    <source>
        <dbReference type="EMBL" id="SJZ95479.1"/>
    </source>
</evidence>
<keyword evidence="2" id="KW-1185">Reference proteome</keyword>
<organism evidence="1 2">
    <name type="scientific">Pilibacter termitis</name>
    <dbReference type="NCBI Taxonomy" id="263852"/>
    <lineage>
        <taxon>Bacteria</taxon>
        <taxon>Bacillati</taxon>
        <taxon>Bacillota</taxon>
        <taxon>Bacilli</taxon>
        <taxon>Lactobacillales</taxon>
        <taxon>Enterococcaceae</taxon>
        <taxon>Pilibacter</taxon>
    </lineage>
</organism>
<dbReference type="Proteomes" id="UP000190328">
    <property type="component" value="Unassembled WGS sequence"/>
</dbReference>
<dbReference type="PROSITE" id="PS51257">
    <property type="entry name" value="PROKAR_LIPOPROTEIN"/>
    <property type="match status" value="1"/>
</dbReference>